<evidence type="ECO:0000256" key="1">
    <source>
        <dbReference type="ARBA" id="ARBA00023125"/>
    </source>
</evidence>
<evidence type="ECO:0000256" key="6">
    <source>
        <dbReference type="SAM" id="MobiDB-lite"/>
    </source>
</evidence>
<evidence type="ECO:0000256" key="2">
    <source>
        <dbReference type="ARBA" id="ARBA00023155"/>
    </source>
</evidence>
<dbReference type="InterPro" id="IPR009057">
    <property type="entry name" value="Homeodomain-like_sf"/>
</dbReference>
<feature type="region of interest" description="Disordered" evidence="6">
    <location>
        <begin position="450"/>
        <end position="512"/>
    </location>
</feature>
<dbReference type="PROSITE" id="PS50089">
    <property type="entry name" value="ZF_RING_2"/>
    <property type="match status" value="1"/>
</dbReference>
<evidence type="ECO:0000313" key="9">
    <source>
        <dbReference type="EMBL" id="CAE0455178.1"/>
    </source>
</evidence>
<dbReference type="PROSITE" id="PS50071">
    <property type="entry name" value="HOMEOBOX_2"/>
    <property type="match status" value="1"/>
</dbReference>
<dbReference type="SUPFAM" id="SSF57850">
    <property type="entry name" value="RING/U-box"/>
    <property type="match status" value="1"/>
</dbReference>
<dbReference type="PANTHER" id="PTHR11850">
    <property type="entry name" value="HOMEOBOX PROTEIN TRANSCRIPTION FACTORS"/>
    <property type="match status" value="1"/>
</dbReference>
<proteinExistence type="predicted"/>
<feature type="region of interest" description="Disordered" evidence="6">
    <location>
        <begin position="216"/>
        <end position="301"/>
    </location>
</feature>
<keyword evidence="5" id="KW-0479">Metal-binding</keyword>
<evidence type="ECO:0000256" key="3">
    <source>
        <dbReference type="ARBA" id="ARBA00023242"/>
    </source>
</evidence>
<evidence type="ECO:0000259" key="8">
    <source>
        <dbReference type="PROSITE" id="PS50089"/>
    </source>
</evidence>
<keyword evidence="5" id="KW-0862">Zinc</keyword>
<reference evidence="9" key="1">
    <citation type="submission" date="2021-01" db="EMBL/GenBank/DDBJ databases">
        <authorList>
            <person name="Corre E."/>
            <person name="Pelletier E."/>
            <person name="Niang G."/>
            <person name="Scheremetjew M."/>
            <person name="Finn R."/>
            <person name="Kale V."/>
            <person name="Holt S."/>
            <person name="Cochrane G."/>
            <person name="Meng A."/>
            <person name="Brown T."/>
            <person name="Cohen L."/>
        </authorList>
    </citation>
    <scope>NUCLEOTIDE SEQUENCE</scope>
    <source>
        <strain evidence="9">MM31A-1</strain>
    </source>
</reference>
<dbReference type="Pfam" id="PF05920">
    <property type="entry name" value="Homeobox_KN"/>
    <property type="match status" value="1"/>
</dbReference>
<dbReference type="Gene3D" id="1.10.10.60">
    <property type="entry name" value="Homeodomain-like"/>
    <property type="match status" value="1"/>
</dbReference>
<dbReference type="InterPro" id="IPR001841">
    <property type="entry name" value="Znf_RING"/>
</dbReference>
<protein>
    <recommendedName>
        <fullName evidence="10">Homeobox domain-containing protein</fullName>
    </recommendedName>
</protein>
<feature type="domain" description="RING-type" evidence="8">
    <location>
        <begin position="634"/>
        <end position="675"/>
    </location>
</feature>
<dbReference type="InterPro" id="IPR008422">
    <property type="entry name" value="KN_HD"/>
</dbReference>
<dbReference type="GO" id="GO:0008270">
    <property type="term" value="F:zinc ion binding"/>
    <property type="evidence" value="ECO:0007669"/>
    <property type="project" value="UniProtKB-KW"/>
</dbReference>
<dbReference type="EMBL" id="HBIO01000029">
    <property type="protein sequence ID" value="CAE0455178.1"/>
    <property type="molecule type" value="Transcribed_RNA"/>
</dbReference>
<dbReference type="GO" id="GO:0005634">
    <property type="term" value="C:nucleus"/>
    <property type="evidence" value="ECO:0007669"/>
    <property type="project" value="UniProtKB-SubCell"/>
</dbReference>
<dbReference type="GO" id="GO:0006355">
    <property type="term" value="P:regulation of DNA-templated transcription"/>
    <property type="evidence" value="ECO:0007669"/>
    <property type="project" value="InterPro"/>
</dbReference>
<feature type="compositionally biased region" description="Basic residues" evidence="6">
    <location>
        <begin position="59"/>
        <end position="70"/>
    </location>
</feature>
<dbReference type="CDD" id="cd00086">
    <property type="entry name" value="homeodomain"/>
    <property type="match status" value="1"/>
</dbReference>
<sequence length="694" mass="74955">MAFEDLLVAPPPIHINTVSHSALDGSLPDSYFTSATPTTDILDTAVVSDNQLQEASPSRRNKRSVKKPKKAMADVQDSLQQGSDDDEVGTGSGTTKPKGTKSRRELPAGAVATLKAWLLSPEHFTHPYPTPQDQVMLMQKTGIDKKQLKNWFTNARRRIWKPMLKKQLEQGKISQTGSGGVVTMPGAPAAPGIISAPPQGSDYSNVNPAANQMVDHSQSMQQNYQQALVQQQPQQPSQQQSYDQYGNPTFVQHQQNQPYANNPPNFYQQGQYNQQQNDSMPQSSSIGSLPPMPGVTPPGSSTNMNKTDSHAVLMELFARDQDLVRQATKAHHGDQSQQVNQDTIQNGHVHSQLGSQHPMSTKIAGGSSTVNKLGNVPSMNSWPHFSSVSSLNNLGTMTGVKSITNMSGADLVSQGSMNKKGNLAQVKSIENMGRADSYAFLEVFFDNTNPGSSMQSQRGIKREREEDDNVGLSLDGDDATSPAAPSAPVQTTVQSSAPVPAPLPPDGKDKEGLKRAYDDALAARGLISVSRSSEKLTDLALPAKMQRTISQDFLRKLQGRSTPSTTFTSFSFNSPNPVAEAPAMNNINNMPPALQHPAIQQPGIQFNAPQHCFDATNMINGNQNRVTVPATTKCALCNDIHVDTQLRPCGCMFHGRCLKPSIQNAVGAPQCPIDKITMLSAVLAVPREEGADKP</sequence>
<keyword evidence="3 4" id="KW-0539">Nucleus</keyword>
<evidence type="ECO:0008006" key="10">
    <source>
        <dbReference type="Google" id="ProtNLM"/>
    </source>
</evidence>
<keyword evidence="5" id="KW-0863">Zinc-finger</keyword>
<feature type="compositionally biased region" description="Polar residues" evidence="6">
    <location>
        <begin position="278"/>
        <end position="287"/>
    </location>
</feature>
<evidence type="ECO:0000259" key="7">
    <source>
        <dbReference type="PROSITE" id="PS50071"/>
    </source>
</evidence>
<comment type="subcellular location">
    <subcellularLocation>
        <location evidence="4">Nucleus</location>
    </subcellularLocation>
</comment>
<evidence type="ECO:0000256" key="4">
    <source>
        <dbReference type="PROSITE-ProRule" id="PRU00108"/>
    </source>
</evidence>
<dbReference type="SUPFAM" id="SSF46689">
    <property type="entry name" value="Homeodomain-like"/>
    <property type="match status" value="1"/>
</dbReference>
<dbReference type="CDD" id="cd16449">
    <property type="entry name" value="RING-HC"/>
    <property type="match status" value="1"/>
</dbReference>
<name>A0A7S3PTW3_9STRA</name>
<feature type="compositionally biased region" description="Low complexity" evidence="6">
    <location>
        <begin position="252"/>
        <end position="277"/>
    </location>
</feature>
<organism evidence="9">
    <name type="scientific">Chaetoceros debilis</name>
    <dbReference type="NCBI Taxonomy" id="122233"/>
    <lineage>
        <taxon>Eukaryota</taxon>
        <taxon>Sar</taxon>
        <taxon>Stramenopiles</taxon>
        <taxon>Ochrophyta</taxon>
        <taxon>Bacillariophyta</taxon>
        <taxon>Coscinodiscophyceae</taxon>
        <taxon>Chaetocerotophycidae</taxon>
        <taxon>Chaetocerotales</taxon>
        <taxon>Chaetocerotaceae</taxon>
        <taxon>Chaetoceros</taxon>
    </lineage>
</organism>
<feature type="compositionally biased region" description="Low complexity" evidence="6">
    <location>
        <begin position="221"/>
        <end position="244"/>
    </location>
</feature>
<feature type="compositionally biased region" description="Polar residues" evidence="6">
    <location>
        <begin position="49"/>
        <end position="58"/>
    </location>
</feature>
<evidence type="ECO:0000256" key="5">
    <source>
        <dbReference type="PROSITE-ProRule" id="PRU00175"/>
    </source>
</evidence>
<keyword evidence="2 4" id="KW-0371">Homeobox</keyword>
<gene>
    <name evidence="9" type="ORF">CDEB00056_LOCUS19</name>
</gene>
<keyword evidence="1 4" id="KW-0238">DNA-binding</keyword>
<dbReference type="GO" id="GO:0003677">
    <property type="term" value="F:DNA binding"/>
    <property type="evidence" value="ECO:0007669"/>
    <property type="project" value="UniProtKB-UniRule"/>
</dbReference>
<accession>A0A7S3PTW3</accession>
<dbReference type="AlphaFoldDB" id="A0A7S3PTW3"/>
<feature type="domain" description="Homeobox" evidence="7">
    <location>
        <begin position="97"/>
        <end position="162"/>
    </location>
</feature>
<dbReference type="InterPro" id="IPR050224">
    <property type="entry name" value="TALE_homeobox"/>
</dbReference>
<dbReference type="SMART" id="SM00389">
    <property type="entry name" value="HOX"/>
    <property type="match status" value="1"/>
</dbReference>
<feature type="DNA-binding region" description="Homeobox" evidence="4">
    <location>
        <begin position="99"/>
        <end position="163"/>
    </location>
</feature>
<dbReference type="InterPro" id="IPR001356">
    <property type="entry name" value="HD"/>
</dbReference>
<feature type="region of interest" description="Disordered" evidence="6">
    <location>
        <begin position="49"/>
        <end position="107"/>
    </location>
</feature>